<reference evidence="2" key="1">
    <citation type="submission" date="2023-05" db="EMBL/GenBank/DDBJ databases">
        <title>Nepenthes gracilis genome sequencing.</title>
        <authorList>
            <person name="Fukushima K."/>
        </authorList>
    </citation>
    <scope>NUCLEOTIDE SEQUENCE</scope>
    <source>
        <strain evidence="2">SING2019-196</strain>
    </source>
</reference>
<organism evidence="2 3">
    <name type="scientific">Nepenthes gracilis</name>
    <name type="common">Slender pitcher plant</name>
    <dbReference type="NCBI Taxonomy" id="150966"/>
    <lineage>
        <taxon>Eukaryota</taxon>
        <taxon>Viridiplantae</taxon>
        <taxon>Streptophyta</taxon>
        <taxon>Embryophyta</taxon>
        <taxon>Tracheophyta</taxon>
        <taxon>Spermatophyta</taxon>
        <taxon>Magnoliopsida</taxon>
        <taxon>eudicotyledons</taxon>
        <taxon>Gunneridae</taxon>
        <taxon>Pentapetalae</taxon>
        <taxon>Caryophyllales</taxon>
        <taxon>Nepenthaceae</taxon>
        <taxon>Nepenthes</taxon>
    </lineage>
</organism>
<dbReference type="AlphaFoldDB" id="A0AAD3T5D7"/>
<sequence>MERKRGFFSALKEEVVRGLSPANSRARSPARSRSPMKGRIRQRKGHHVSIPEVLISRSGSLRPADALSPLREGPVQGGREAKVEGGWAHWMKRNRSASRSSPSACKTSDLRLLLGVLGVPLAPVHVTANEPLPHLSIKDTPIETSSAQYILQQYLAASGGLNIRNSIHSAYAMGKLKMLASDIETADRVVKNRSSSRYVESGGFVLWQMNPDMWYVELALGGSKVHAGSNGKLVWRHTPWLGAHAAKGPVRPLRRALQGLDPRTTASMFANARCIGEKKINDEDCFILKLCADPQTLKARSEGPAETIRHALLGYFSQKTGLLVVLEDSHLTRIQTNGGDAVYWETTINSCLDDYRPVEGTMIAHSGRSVVTLYRFGEMAMSHSKTRMEEAWTIEEVAFNIPGLSMDCFIPPAELRLASAGESFVLPHGGAAKTMGLTEAAATAGYRAKVPTLNRSYDGRVNNISWRMDDMRIL</sequence>
<comment type="caution">
    <text evidence="2">The sequence shown here is derived from an EMBL/GenBank/DDBJ whole genome shotgun (WGS) entry which is preliminary data.</text>
</comment>
<dbReference type="PANTHER" id="PTHR31300:SF31">
    <property type="entry name" value="PUTATIVE (DUF620)-RELATED"/>
    <property type="match status" value="1"/>
</dbReference>
<name>A0AAD3T5D7_NEPGR</name>
<dbReference type="InterPro" id="IPR006873">
    <property type="entry name" value="DUF620"/>
</dbReference>
<keyword evidence="3" id="KW-1185">Reference proteome</keyword>
<evidence type="ECO:0000313" key="3">
    <source>
        <dbReference type="Proteomes" id="UP001279734"/>
    </source>
</evidence>
<dbReference type="Pfam" id="PF04788">
    <property type="entry name" value="DUF620"/>
    <property type="match status" value="1"/>
</dbReference>
<protein>
    <submittedName>
        <fullName evidence="2">Uncharacterized protein</fullName>
    </submittedName>
</protein>
<accession>A0AAD3T5D7</accession>
<feature type="compositionally biased region" description="Basic residues" evidence="1">
    <location>
        <begin position="28"/>
        <end position="47"/>
    </location>
</feature>
<dbReference type="Proteomes" id="UP001279734">
    <property type="component" value="Unassembled WGS sequence"/>
</dbReference>
<dbReference type="EMBL" id="BSYO01000026">
    <property type="protein sequence ID" value="GMH23750.1"/>
    <property type="molecule type" value="Genomic_DNA"/>
</dbReference>
<gene>
    <name evidence="2" type="ORF">Nepgr_025593</name>
</gene>
<evidence type="ECO:0000256" key="1">
    <source>
        <dbReference type="SAM" id="MobiDB-lite"/>
    </source>
</evidence>
<dbReference type="PANTHER" id="PTHR31300">
    <property type="entry name" value="LIPASE"/>
    <property type="match status" value="1"/>
</dbReference>
<proteinExistence type="predicted"/>
<feature type="region of interest" description="Disordered" evidence="1">
    <location>
        <begin position="18"/>
        <end position="54"/>
    </location>
</feature>
<evidence type="ECO:0000313" key="2">
    <source>
        <dbReference type="EMBL" id="GMH23750.1"/>
    </source>
</evidence>